<dbReference type="EMBL" id="MHSL01000031">
    <property type="protein sequence ID" value="OHA43136.1"/>
    <property type="molecule type" value="Genomic_DNA"/>
</dbReference>
<evidence type="ECO:0000313" key="1">
    <source>
        <dbReference type="EMBL" id="OHA43136.1"/>
    </source>
</evidence>
<proteinExistence type="predicted"/>
<dbReference type="Proteomes" id="UP000176355">
    <property type="component" value="Unassembled WGS sequence"/>
</dbReference>
<sequence length="96" mass="10289">MLVFGPMVGTTPSLWKTKTEASRLSMCAGLVGGGLSAWPRLAPAGGVLLTGFSSATFLGSFDPLVSWTLLDPVPMCIGTGSFLYLQKLFLRLYFRL</sequence>
<reference evidence="1 2" key="1">
    <citation type="journal article" date="2016" name="Nat. Commun.">
        <title>Thousands of microbial genomes shed light on interconnected biogeochemical processes in an aquifer system.</title>
        <authorList>
            <person name="Anantharaman K."/>
            <person name="Brown C.T."/>
            <person name="Hug L.A."/>
            <person name="Sharon I."/>
            <person name="Castelle C.J."/>
            <person name="Probst A.J."/>
            <person name="Thomas B.C."/>
            <person name="Singh A."/>
            <person name="Wilkins M.J."/>
            <person name="Karaoz U."/>
            <person name="Brodie E.L."/>
            <person name="Williams K.H."/>
            <person name="Hubbard S.S."/>
            <person name="Banfield J.F."/>
        </authorList>
    </citation>
    <scope>NUCLEOTIDE SEQUENCE [LARGE SCALE GENOMIC DNA]</scope>
</reference>
<dbReference type="AlphaFoldDB" id="A0A1G2P481"/>
<evidence type="ECO:0000313" key="2">
    <source>
        <dbReference type="Proteomes" id="UP000176355"/>
    </source>
</evidence>
<comment type="caution">
    <text evidence="1">The sequence shown here is derived from an EMBL/GenBank/DDBJ whole genome shotgun (WGS) entry which is preliminary data.</text>
</comment>
<accession>A0A1G2P481</accession>
<organism evidence="1 2">
    <name type="scientific">Candidatus Taylorbacteria bacterium RIFCSPLOWO2_12_FULL_44_15c</name>
    <dbReference type="NCBI Taxonomy" id="1802333"/>
    <lineage>
        <taxon>Bacteria</taxon>
        <taxon>Candidatus Tayloriibacteriota</taxon>
    </lineage>
</organism>
<gene>
    <name evidence="1" type="ORF">A3G03_00230</name>
</gene>
<protein>
    <submittedName>
        <fullName evidence="1">Uncharacterized protein</fullName>
    </submittedName>
</protein>
<dbReference type="STRING" id="1802333.A3G03_00230"/>
<name>A0A1G2P481_9BACT</name>